<accession>A0A5J5D5Y9</accession>
<gene>
    <name evidence="1" type="ORF">FQN60_001240</name>
</gene>
<sequence>MERSGEPWKYRQELIRRRGPRLLGMQRKHGPLKDKDQEAEFEPAVTQSAGCGGAEGGTVLAWWVSSFQGPPGTVVHFQVPPHVTALCIRVNT</sequence>
<name>A0A5J5D5Y9_9PERO</name>
<comment type="caution">
    <text evidence="1">The sequence shown here is derived from an EMBL/GenBank/DDBJ whole genome shotgun (WGS) entry which is preliminary data.</text>
</comment>
<dbReference type="EMBL" id="VOFY01000011">
    <property type="protein sequence ID" value="KAA8588046.1"/>
    <property type="molecule type" value="Genomic_DNA"/>
</dbReference>
<evidence type="ECO:0000313" key="2">
    <source>
        <dbReference type="Proteomes" id="UP000327493"/>
    </source>
</evidence>
<proteinExistence type="predicted"/>
<dbReference type="Proteomes" id="UP000327493">
    <property type="component" value="Chromosome 11"/>
</dbReference>
<dbReference type="AlphaFoldDB" id="A0A5J5D5Y9"/>
<organism evidence="1 2">
    <name type="scientific">Etheostoma spectabile</name>
    <name type="common">orangethroat darter</name>
    <dbReference type="NCBI Taxonomy" id="54343"/>
    <lineage>
        <taxon>Eukaryota</taxon>
        <taxon>Metazoa</taxon>
        <taxon>Chordata</taxon>
        <taxon>Craniata</taxon>
        <taxon>Vertebrata</taxon>
        <taxon>Euteleostomi</taxon>
        <taxon>Actinopterygii</taxon>
        <taxon>Neopterygii</taxon>
        <taxon>Teleostei</taxon>
        <taxon>Neoteleostei</taxon>
        <taxon>Acanthomorphata</taxon>
        <taxon>Eupercaria</taxon>
        <taxon>Perciformes</taxon>
        <taxon>Percoidei</taxon>
        <taxon>Percidae</taxon>
        <taxon>Etheostomatinae</taxon>
        <taxon>Etheostoma</taxon>
    </lineage>
</organism>
<keyword evidence="2" id="KW-1185">Reference proteome</keyword>
<evidence type="ECO:0000313" key="1">
    <source>
        <dbReference type="EMBL" id="KAA8588046.1"/>
    </source>
</evidence>
<reference evidence="1 2" key="1">
    <citation type="submission" date="2019-08" db="EMBL/GenBank/DDBJ databases">
        <title>A chromosome-level genome assembly, high-density linkage maps, and genome scans reveal the genomic architecture of hybrid incompatibilities underlying speciation via character displacement in darters (Percidae: Etheostominae).</title>
        <authorList>
            <person name="Moran R.L."/>
            <person name="Catchen J.M."/>
            <person name="Fuller R.C."/>
        </authorList>
    </citation>
    <scope>NUCLEOTIDE SEQUENCE [LARGE SCALE GENOMIC DNA]</scope>
    <source>
        <strain evidence="1">EspeVRDwgs_2016</strain>
        <tissue evidence="1">Muscle</tissue>
    </source>
</reference>
<protein>
    <submittedName>
        <fullName evidence="1">Uncharacterized protein</fullName>
    </submittedName>
</protein>